<gene>
    <name evidence="17" type="ORF">HMPREF1630_01895</name>
</gene>
<evidence type="ECO:0000256" key="2">
    <source>
        <dbReference type="ARBA" id="ARBA00009796"/>
    </source>
</evidence>
<accession>A0A095Z910</accession>
<keyword evidence="6 15" id="KW-0963">Cytoplasm</keyword>
<name>A0A095Z910_9FIRM</name>
<dbReference type="InterPro" id="IPR013766">
    <property type="entry name" value="Thioredoxin_domain"/>
</dbReference>
<evidence type="ECO:0000256" key="1">
    <source>
        <dbReference type="ARBA" id="ARBA00004496"/>
    </source>
</evidence>
<comment type="function">
    <text evidence="15">Thiol-specific peroxidase that catalyzes the reduction of hydrogen peroxide and organic hydroperoxides to water and alcohols, respectively. Plays a role in cell protection against oxidative stress by detoxifying peroxides.</text>
</comment>
<dbReference type="GO" id="GO:0042744">
    <property type="term" value="P:hydrogen peroxide catabolic process"/>
    <property type="evidence" value="ECO:0007669"/>
    <property type="project" value="TreeGrafter"/>
</dbReference>
<evidence type="ECO:0000256" key="4">
    <source>
        <dbReference type="ARBA" id="ARBA00013021"/>
    </source>
</evidence>
<sequence length="189" mass="20879">MALIGKTLPEFKLDAYNPAKEEFVTVTNEDLKGSYTVLIFYPADFTFVCPTELEDMQESYDELKALGAEVYSVSVDTHFVHKAWHDNSEAISKIKYTMIGDSNKELTRELDLLDESGKAHRATLVIDPENVIQTIEINADGIGRKANVNINKVKAAKYVASHPGEACPAKWESEADATLTPGLDLVGKI</sequence>
<dbReference type="InterPro" id="IPR017559">
    <property type="entry name" value="AhpC"/>
</dbReference>
<dbReference type="InterPro" id="IPR050217">
    <property type="entry name" value="Peroxiredoxin"/>
</dbReference>
<dbReference type="eggNOG" id="COG0450">
    <property type="taxonomic scope" value="Bacteria"/>
</dbReference>
<dbReference type="GO" id="GO:0033554">
    <property type="term" value="P:cellular response to stress"/>
    <property type="evidence" value="ECO:0007669"/>
    <property type="project" value="TreeGrafter"/>
</dbReference>
<proteinExistence type="inferred from homology"/>
<dbReference type="InterPro" id="IPR036249">
    <property type="entry name" value="Thioredoxin-like_sf"/>
</dbReference>
<dbReference type="PIRSF" id="PIRSF000239">
    <property type="entry name" value="AHPC"/>
    <property type="match status" value="1"/>
</dbReference>
<dbReference type="InterPro" id="IPR024706">
    <property type="entry name" value="Peroxiredoxin_AhpC-typ"/>
</dbReference>
<evidence type="ECO:0000256" key="8">
    <source>
        <dbReference type="ARBA" id="ARBA00022862"/>
    </source>
</evidence>
<organism evidence="17 18">
    <name type="scientific">Anaerococcus lactolyticus S7-1-13</name>
    <dbReference type="NCBI Taxonomy" id="1284686"/>
    <lineage>
        <taxon>Bacteria</taxon>
        <taxon>Bacillati</taxon>
        <taxon>Bacillota</taxon>
        <taxon>Tissierellia</taxon>
        <taxon>Tissierellales</taxon>
        <taxon>Peptoniphilaceae</taxon>
        <taxon>Anaerococcus</taxon>
    </lineage>
</organism>
<evidence type="ECO:0000256" key="10">
    <source>
        <dbReference type="ARBA" id="ARBA00023157"/>
    </source>
</evidence>
<evidence type="ECO:0000313" key="18">
    <source>
        <dbReference type="Proteomes" id="UP000029579"/>
    </source>
</evidence>
<comment type="similarity">
    <text evidence="2 15">Belongs to the peroxiredoxin family. AhpC/Prx1 subfamily.</text>
</comment>
<dbReference type="SUPFAM" id="SSF52833">
    <property type="entry name" value="Thioredoxin-like"/>
    <property type="match status" value="1"/>
</dbReference>
<evidence type="ECO:0000256" key="15">
    <source>
        <dbReference type="RuleBase" id="RU366004"/>
    </source>
</evidence>
<comment type="subunit">
    <text evidence="3">Homodimer; disulfide-linked, upon oxidation. 5 homodimers assemble to form a ring-like decamer.</text>
</comment>
<evidence type="ECO:0000256" key="7">
    <source>
        <dbReference type="ARBA" id="ARBA00022559"/>
    </source>
</evidence>
<comment type="caution">
    <text evidence="17">The sequence shown here is derived from an EMBL/GenBank/DDBJ whole genome shotgun (WGS) entry which is preliminary data.</text>
</comment>
<dbReference type="GO" id="GO:0005829">
    <property type="term" value="C:cytosol"/>
    <property type="evidence" value="ECO:0007669"/>
    <property type="project" value="TreeGrafter"/>
</dbReference>
<reference evidence="17 18" key="1">
    <citation type="submission" date="2014-07" db="EMBL/GenBank/DDBJ databases">
        <authorList>
            <person name="McCorrison J."/>
            <person name="Sanka R."/>
            <person name="Torralba M."/>
            <person name="Gillis M."/>
            <person name="Haft D.H."/>
            <person name="Methe B."/>
            <person name="Sutton G."/>
            <person name="Nelson K.E."/>
        </authorList>
    </citation>
    <scope>NUCLEOTIDE SEQUENCE [LARGE SCALE GENOMIC DNA]</scope>
    <source>
        <strain evidence="17 18">S7-1-13</strain>
    </source>
</reference>
<dbReference type="RefSeq" id="WP_004829795.1">
    <property type="nucleotide sequence ID" value="NZ_JRMW01000023.1"/>
</dbReference>
<dbReference type="Gene3D" id="3.40.30.10">
    <property type="entry name" value="Glutaredoxin"/>
    <property type="match status" value="1"/>
</dbReference>
<evidence type="ECO:0000256" key="9">
    <source>
        <dbReference type="ARBA" id="ARBA00023002"/>
    </source>
</evidence>
<evidence type="ECO:0000259" key="16">
    <source>
        <dbReference type="PROSITE" id="PS51352"/>
    </source>
</evidence>
<evidence type="ECO:0000256" key="14">
    <source>
        <dbReference type="PIRSR" id="PIRSR000239-1"/>
    </source>
</evidence>
<keyword evidence="7 15" id="KW-0575">Peroxidase</keyword>
<dbReference type="OrthoDB" id="9812811at2"/>
<dbReference type="InterPro" id="IPR000866">
    <property type="entry name" value="AhpC/TSA"/>
</dbReference>
<dbReference type="PANTHER" id="PTHR10681:SF121">
    <property type="entry name" value="ALKYL HYDROPEROXIDE REDUCTASE C"/>
    <property type="match status" value="1"/>
</dbReference>
<dbReference type="GO" id="GO:0045454">
    <property type="term" value="P:cell redox homeostasis"/>
    <property type="evidence" value="ECO:0007669"/>
    <property type="project" value="TreeGrafter"/>
</dbReference>
<protein>
    <recommendedName>
        <fullName evidence="5 15">Alkyl hydroperoxide reductase C</fullName>
        <ecNumber evidence="4 15">1.11.1.26</ecNumber>
    </recommendedName>
    <alternativeName>
        <fullName evidence="12 15">Peroxiredoxin</fullName>
    </alternativeName>
    <alternativeName>
        <fullName evidence="15">Thioredoxin peroxidase</fullName>
    </alternativeName>
</protein>
<dbReference type="GO" id="GO:0006979">
    <property type="term" value="P:response to oxidative stress"/>
    <property type="evidence" value="ECO:0007669"/>
    <property type="project" value="UniProtKB-UniRule"/>
</dbReference>
<dbReference type="EMBL" id="JRMW01000023">
    <property type="protein sequence ID" value="KGF04959.1"/>
    <property type="molecule type" value="Genomic_DNA"/>
</dbReference>
<evidence type="ECO:0000313" key="17">
    <source>
        <dbReference type="EMBL" id="KGF04959.1"/>
    </source>
</evidence>
<evidence type="ECO:0000256" key="3">
    <source>
        <dbReference type="ARBA" id="ARBA00011654"/>
    </source>
</evidence>
<evidence type="ECO:0000256" key="12">
    <source>
        <dbReference type="ARBA" id="ARBA00032077"/>
    </source>
</evidence>
<keyword evidence="11 15" id="KW-0676">Redox-active center</keyword>
<dbReference type="GO" id="GO:0102039">
    <property type="term" value="F:NADH-dependent peroxiredoxin activity"/>
    <property type="evidence" value="ECO:0007669"/>
    <property type="project" value="UniProtKB-EC"/>
</dbReference>
<dbReference type="GO" id="GO:0008379">
    <property type="term" value="F:thioredoxin peroxidase activity"/>
    <property type="evidence" value="ECO:0007669"/>
    <property type="project" value="TreeGrafter"/>
</dbReference>
<dbReference type="FunFam" id="3.40.30.10:FF:000002">
    <property type="entry name" value="Alkyl hydroperoxide reductase C"/>
    <property type="match status" value="1"/>
</dbReference>
<evidence type="ECO:0000256" key="11">
    <source>
        <dbReference type="ARBA" id="ARBA00023284"/>
    </source>
</evidence>
<feature type="domain" description="Thioredoxin" evidence="16">
    <location>
        <begin position="2"/>
        <end position="158"/>
    </location>
</feature>
<dbReference type="NCBIfam" id="TIGR03137">
    <property type="entry name" value="AhpC"/>
    <property type="match status" value="1"/>
</dbReference>
<keyword evidence="10 15" id="KW-1015">Disulfide bond</keyword>
<dbReference type="AlphaFoldDB" id="A0A095Z910"/>
<keyword evidence="9 15" id="KW-0560">Oxidoreductase</keyword>
<dbReference type="Proteomes" id="UP000029579">
    <property type="component" value="Unassembled WGS sequence"/>
</dbReference>
<comment type="catalytic activity">
    <reaction evidence="13 15">
        <text>a hydroperoxide + NADH + H(+) = an alcohol + NAD(+) + H2O</text>
        <dbReference type="Rhea" id="RHEA:62628"/>
        <dbReference type="ChEBI" id="CHEBI:15377"/>
        <dbReference type="ChEBI" id="CHEBI:15378"/>
        <dbReference type="ChEBI" id="CHEBI:30879"/>
        <dbReference type="ChEBI" id="CHEBI:35924"/>
        <dbReference type="ChEBI" id="CHEBI:57540"/>
        <dbReference type="ChEBI" id="CHEBI:57945"/>
        <dbReference type="EC" id="1.11.1.26"/>
    </reaction>
</comment>
<dbReference type="CDD" id="cd03015">
    <property type="entry name" value="PRX_Typ2cys"/>
    <property type="match status" value="1"/>
</dbReference>
<dbReference type="EC" id="1.11.1.26" evidence="4 15"/>
<dbReference type="PROSITE" id="PS51352">
    <property type="entry name" value="THIOREDOXIN_2"/>
    <property type="match status" value="1"/>
</dbReference>
<evidence type="ECO:0000256" key="5">
    <source>
        <dbReference type="ARBA" id="ARBA00017462"/>
    </source>
</evidence>
<keyword evidence="8 15" id="KW-0049">Antioxidant</keyword>
<comment type="subcellular location">
    <subcellularLocation>
        <location evidence="1 15">Cytoplasm</location>
    </subcellularLocation>
</comment>
<dbReference type="PANTHER" id="PTHR10681">
    <property type="entry name" value="THIOREDOXIN PEROXIDASE"/>
    <property type="match status" value="1"/>
</dbReference>
<evidence type="ECO:0000256" key="6">
    <source>
        <dbReference type="ARBA" id="ARBA00022490"/>
    </source>
</evidence>
<feature type="active site" description="Cysteine sulfenic acid (-SOH) intermediate; for peroxidase activity" evidence="14">
    <location>
        <position position="49"/>
    </location>
</feature>
<dbReference type="Pfam" id="PF00578">
    <property type="entry name" value="AhpC-TSA"/>
    <property type="match status" value="1"/>
</dbReference>
<evidence type="ECO:0000256" key="13">
    <source>
        <dbReference type="ARBA" id="ARBA00047572"/>
    </source>
</evidence>